<evidence type="ECO:0000313" key="4">
    <source>
        <dbReference type="EMBL" id="DAE14554.1"/>
    </source>
</evidence>
<organism evidence="4">
    <name type="scientific">Siphoviridae sp. ctShp28</name>
    <dbReference type="NCBI Taxonomy" id="2825512"/>
    <lineage>
        <taxon>Viruses</taxon>
        <taxon>Duplodnaviria</taxon>
        <taxon>Heunggongvirae</taxon>
        <taxon>Uroviricota</taxon>
        <taxon>Caudoviricetes</taxon>
    </lineage>
</organism>
<keyword evidence="2" id="KW-1162">Viral penetration into host cytoplasm</keyword>
<dbReference type="EMBL" id="BK015586">
    <property type="protein sequence ID" value="DAE14554.1"/>
    <property type="molecule type" value="Genomic_DNA"/>
</dbReference>
<dbReference type="Pfam" id="PF04860">
    <property type="entry name" value="Phage_portal"/>
    <property type="match status" value="1"/>
</dbReference>
<keyword evidence="3" id="KW-0231">Viral genome packaging</keyword>
<keyword evidence="2" id="KW-1171">Viral genome ejection through host cell envelope</keyword>
<reference evidence="4" key="1">
    <citation type="journal article" date="2021" name="Proc. Natl. Acad. Sci. U.S.A.">
        <title>A Catalog of Tens of Thousands of Viruses from Human Metagenomes Reveals Hidden Associations with Chronic Diseases.</title>
        <authorList>
            <person name="Tisza M.J."/>
            <person name="Buck C.B."/>
        </authorList>
    </citation>
    <scope>NUCLEOTIDE SEQUENCE</scope>
    <source>
        <strain evidence="4">CtShp28</strain>
    </source>
</reference>
<keyword evidence="2" id="KW-1160">Virus entry into host cell</keyword>
<evidence type="ECO:0000256" key="2">
    <source>
        <dbReference type="ARBA" id="ARBA00023009"/>
    </source>
</evidence>
<keyword evidence="1" id="KW-1188">Viral release from host cell</keyword>
<sequence>MFKNFVDFLFTEEDEYGNSKVSLNTWTDDIEAMYSSLWAYQLALGIACERIGSTLARCEFKTYINGKQAEGENYYLLNIEPNPNQSAAEFRKQLIRRLILSPTHDALIVVLDNVKGKKQAMYIAESFQKGNFVVLETSFNNVTINPYGDSSYALKGTYSGKKAIYIKYTNNELNQIFNAMQNTYYQLIVNAEKAGSYRMKYVLSMDSTAENNPNFEADLQDILDVQFAKFMKGENAVLPLYSGMKLDQTSAGADLGQNASVANKSVDTQIDETITKVGLAFNIPKSVMLGEFETEDIDPFLMFCLNPIAELITQAFNRKWYGKDDVMKGTKCKLDTKQARNYDLISISNPINKIISSGVYTINEVRKELGENKINPEIGDIHWITQNYAVIGNYVNDPEKHVQTSGEGEQKND</sequence>
<dbReference type="InterPro" id="IPR006944">
    <property type="entry name" value="Phage/GTA_portal"/>
</dbReference>
<name>A0A8S5Q6G8_9CAUD</name>
<accession>A0A8S5Q6G8</accession>
<evidence type="ECO:0000256" key="3">
    <source>
        <dbReference type="ARBA" id="ARBA00023219"/>
    </source>
</evidence>
<protein>
    <submittedName>
        <fullName evidence="4">Portal protein</fullName>
    </submittedName>
</protein>
<proteinExistence type="predicted"/>
<keyword evidence="1" id="KW-0118">Viral capsid assembly</keyword>
<evidence type="ECO:0000256" key="1">
    <source>
        <dbReference type="ARBA" id="ARBA00022950"/>
    </source>
</evidence>